<dbReference type="PANTHER" id="PTHR47961:SF8">
    <property type="entry name" value="DEXH-BOX ATP-DEPENDENT RNA HELICASE DEXH15 CHLOROPLASTIC"/>
    <property type="match status" value="1"/>
</dbReference>
<dbReference type="InterPro" id="IPR011545">
    <property type="entry name" value="DEAD/DEAH_box_helicase_dom"/>
</dbReference>
<feature type="domain" description="Helicase C-terminal" evidence="5">
    <location>
        <begin position="324"/>
        <end position="492"/>
    </location>
</feature>
<dbReference type="InterPro" id="IPR027417">
    <property type="entry name" value="P-loop_NTPase"/>
</dbReference>
<dbReference type="PANTHER" id="PTHR47961">
    <property type="entry name" value="DNA POLYMERASE THETA, PUTATIVE (AFU_ORTHOLOGUE AFUA_1G05260)-RELATED"/>
    <property type="match status" value="1"/>
</dbReference>
<gene>
    <name evidence="6" type="ORF">SIL79_12555</name>
</gene>
<keyword evidence="2" id="KW-0378">Hydrolase</keyword>
<keyword evidence="7" id="KW-1185">Reference proteome</keyword>
<dbReference type="Proteomes" id="UP001272773">
    <property type="component" value="Unassembled WGS sequence"/>
</dbReference>
<keyword evidence="1" id="KW-0547">Nucleotide-binding</keyword>
<proteinExistence type="predicted"/>
<comment type="caution">
    <text evidence="6">The sequence shown here is derived from an EMBL/GenBank/DDBJ whole genome shotgun (WGS) entry which is preliminary data.</text>
</comment>
<dbReference type="PROSITE" id="PS51194">
    <property type="entry name" value="HELICASE_CTER"/>
    <property type="match status" value="1"/>
</dbReference>
<sequence length="772" mass="88692">MLSEIISGELDATSLITDALFDIHTNGPSNPSTFETLAYIKRFQPDSLVKYEGRLINLMGLFYKSGEPNSLLEQVYAIYRDSIRESFGKTYTPLQASAYKEIDERKYFSFSAPTSAGKSYLFRDVIGAYEKDIVIIVPSRALISEYYYEVAGIVRNDVLVLQFIDDIYKDCTKRRIYIVTPERAVELFKYKETFNLGLILMDEAQISEEEIRGIKFDAFVRRSDKAFPESKKIFTHPFISNPEAQLNKHGFDNNSSAKVYDLHSVGKIFVSHRRGKFKYFSPYKEDEAQVATESDIVSDVLDNGGTALIYVSKSSIYKGSFILNFATYIDKCQRLTDPEALKIIESLRLYIGASKDDSEHRSTLVNMMEKGIVVHHGSMPLKARLMVERFIRNNHAKLCFATSTLNQGINMPFDIVWIDNFRNMDVLTLKNLIGRSGRTSQDKSKYDYGYTIINSQNVRTFLERIASDVVITQESRLDIDAKQDNDDLQDVIDAVRDDTFDDNLYLPQVQIERIMEADLSSEMQSILDNLICDDTLISADSYYKLENKVRDSIKSAFKRIYIQHLRRDELTSAEAGVLSTAIPIMLWHIQGRSFSEIVSLRYAFLSERDQRRSVMRMLRQEEISAEEARDRIEAIKVRRSPVAFSLPQKNHSAAPLYPPGTSVNDIDYDQIVYDTYDYLDKVIALSISDPLCAAFAVHYERTQDARAVAMQNFIRFGTNDGMEIWLMRYGIDPEDIDWIKPHIASISERNIEFKDSILEESEDRLSIIDRYL</sequence>
<dbReference type="GeneID" id="88624353"/>
<dbReference type="InterPro" id="IPR050474">
    <property type="entry name" value="Hel308_SKI2-like"/>
</dbReference>
<dbReference type="SUPFAM" id="SSF52540">
    <property type="entry name" value="P-loop containing nucleoside triphosphate hydrolases"/>
    <property type="match status" value="1"/>
</dbReference>
<dbReference type="GO" id="GO:0004386">
    <property type="term" value="F:helicase activity"/>
    <property type="evidence" value="ECO:0007669"/>
    <property type="project" value="UniProtKB-KW"/>
</dbReference>
<keyword evidence="4" id="KW-0067">ATP-binding</keyword>
<name>A0ABU4QCJ9_9GAMM</name>
<evidence type="ECO:0000256" key="1">
    <source>
        <dbReference type="ARBA" id="ARBA00022741"/>
    </source>
</evidence>
<protein>
    <submittedName>
        <fullName evidence="6">DEAD/DEAH box helicase</fullName>
    </submittedName>
</protein>
<accession>A0ABU4QCJ9</accession>
<evidence type="ECO:0000256" key="4">
    <source>
        <dbReference type="ARBA" id="ARBA00022840"/>
    </source>
</evidence>
<reference evidence="6 7" key="1">
    <citation type="submission" date="2023-11" db="EMBL/GenBank/DDBJ databases">
        <title>MicrobeMod: A computational toolkit for identifying prokaryotic methylation and restriction-modification with nanopore sequencing.</title>
        <authorList>
            <person name="Crits-Christoph A."/>
            <person name="Kang S.C."/>
            <person name="Lee H."/>
            <person name="Ostrov N."/>
        </authorList>
    </citation>
    <scope>NUCLEOTIDE SEQUENCE [LARGE SCALE GENOMIC DNA]</scope>
    <source>
        <strain evidence="6 7">ATCC BAA-2732</strain>
    </source>
</reference>
<dbReference type="InterPro" id="IPR001650">
    <property type="entry name" value="Helicase_C-like"/>
</dbReference>
<evidence type="ECO:0000256" key="2">
    <source>
        <dbReference type="ARBA" id="ARBA00022801"/>
    </source>
</evidence>
<dbReference type="SMART" id="SM00490">
    <property type="entry name" value="HELICc"/>
    <property type="match status" value="1"/>
</dbReference>
<keyword evidence="3 6" id="KW-0347">Helicase</keyword>
<dbReference type="RefSeq" id="WP_319619309.1">
    <property type="nucleotide sequence ID" value="NZ_JAWXXR010000001.1"/>
</dbReference>
<evidence type="ECO:0000313" key="6">
    <source>
        <dbReference type="EMBL" id="MDX6017161.1"/>
    </source>
</evidence>
<dbReference type="EMBL" id="JAWXXR010000001">
    <property type="protein sequence ID" value="MDX6017161.1"/>
    <property type="molecule type" value="Genomic_DNA"/>
</dbReference>
<dbReference type="Pfam" id="PF00270">
    <property type="entry name" value="DEAD"/>
    <property type="match status" value="1"/>
</dbReference>
<evidence type="ECO:0000259" key="5">
    <source>
        <dbReference type="PROSITE" id="PS51194"/>
    </source>
</evidence>
<evidence type="ECO:0000256" key="3">
    <source>
        <dbReference type="ARBA" id="ARBA00022806"/>
    </source>
</evidence>
<organism evidence="6 7">
    <name type="scientific">Shewanella indica</name>
    <dbReference type="NCBI Taxonomy" id="768528"/>
    <lineage>
        <taxon>Bacteria</taxon>
        <taxon>Pseudomonadati</taxon>
        <taxon>Pseudomonadota</taxon>
        <taxon>Gammaproteobacteria</taxon>
        <taxon>Alteromonadales</taxon>
        <taxon>Shewanellaceae</taxon>
        <taxon>Shewanella</taxon>
    </lineage>
</organism>
<dbReference type="Gene3D" id="3.40.50.300">
    <property type="entry name" value="P-loop containing nucleotide triphosphate hydrolases"/>
    <property type="match status" value="2"/>
</dbReference>
<evidence type="ECO:0000313" key="7">
    <source>
        <dbReference type="Proteomes" id="UP001272773"/>
    </source>
</evidence>